<proteinExistence type="predicted"/>
<evidence type="ECO:0000259" key="1">
    <source>
        <dbReference type="Pfam" id="PF12975"/>
    </source>
</evidence>
<protein>
    <recommendedName>
        <fullName evidence="1">DUF3859 domain-containing protein</fullName>
    </recommendedName>
</protein>
<dbReference type="STRING" id="754436.JCM19237_5762"/>
<sequence length="152" mass="17625">MVSLISLNDTHHMAKSKPVVSMETYGIHSTWDAESKHLPKIQTFTTDIPAEIDIEFGFTVNIKKARGEKIRYCIYHPGILDDNGDELDPFDGELHVRTNDWDFYLGDTIWAPISDKIGDWRMTLELNGKVVAEKTFNVYERNEGEFWKRRGF</sequence>
<organism evidence="2 3">
    <name type="scientific">Photobacterium aphoticum</name>
    <dbReference type="NCBI Taxonomy" id="754436"/>
    <lineage>
        <taxon>Bacteria</taxon>
        <taxon>Pseudomonadati</taxon>
        <taxon>Pseudomonadota</taxon>
        <taxon>Gammaproteobacteria</taxon>
        <taxon>Vibrionales</taxon>
        <taxon>Vibrionaceae</taxon>
        <taxon>Photobacterium</taxon>
    </lineage>
</organism>
<dbReference type="EMBL" id="BBMN01000001">
    <property type="protein sequence ID" value="GAL02869.1"/>
    <property type="molecule type" value="Genomic_DNA"/>
</dbReference>
<dbReference type="InterPro" id="IPR024331">
    <property type="entry name" value="DUF3859"/>
</dbReference>
<gene>
    <name evidence="2" type="ORF">JCM19237_5762</name>
</gene>
<comment type="caution">
    <text evidence="2">The sequence shown here is derived from an EMBL/GenBank/DDBJ whole genome shotgun (WGS) entry which is preliminary data.</text>
</comment>
<dbReference type="Gene3D" id="2.60.40.2390">
    <property type="match status" value="1"/>
</dbReference>
<name>A0A090QM23_9GAMM</name>
<evidence type="ECO:0000313" key="3">
    <source>
        <dbReference type="Proteomes" id="UP000029227"/>
    </source>
</evidence>
<reference evidence="2 3" key="1">
    <citation type="journal article" date="2014" name="Genome Announc.">
        <title>Draft Genome Sequences of Two Vibrionaceae Species, Vibrio ponticus C121 and Photobacterium aphoticum C119, Isolated as Coral Reef Microbiota.</title>
        <authorList>
            <person name="Al-saari N."/>
            <person name="Meirelles P.M."/>
            <person name="Mino S."/>
            <person name="Suda W."/>
            <person name="Oshima K."/>
            <person name="Hattori M."/>
            <person name="Ohkuma M."/>
            <person name="Thompson F.L."/>
            <person name="Gomez-Gil B."/>
            <person name="Sawabe T."/>
            <person name="Sawabe T."/>
        </authorList>
    </citation>
    <scope>NUCLEOTIDE SEQUENCE [LARGE SCALE GENOMIC DNA]</scope>
    <source>
        <strain evidence="2 3">JCM 19237</strain>
    </source>
</reference>
<dbReference type="eggNOG" id="ENOG50323IW">
    <property type="taxonomic scope" value="Bacteria"/>
</dbReference>
<dbReference type="Pfam" id="PF12975">
    <property type="entry name" value="DUF3859"/>
    <property type="match status" value="1"/>
</dbReference>
<dbReference type="AlphaFoldDB" id="A0A090QM23"/>
<accession>A0A090QM23</accession>
<evidence type="ECO:0000313" key="2">
    <source>
        <dbReference type="EMBL" id="GAL02869.1"/>
    </source>
</evidence>
<feature type="domain" description="DUF3859" evidence="1">
    <location>
        <begin position="17"/>
        <end position="138"/>
    </location>
</feature>
<dbReference type="Proteomes" id="UP000029227">
    <property type="component" value="Unassembled WGS sequence"/>
</dbReference>